<sequence length="51" mass="5712">MAKDVLCEVNSCRFWADQNKCTAASILISINENKNKATNSVETDCQTFEVK</sequence>
<accession>A0ABS8YMN3</accession>
<keyword evidence="3" id="KW-1185">Reference proteome</keyword>
<name>A0ABS8YMN3_9BACL</name>
<evidence type="ECO:0000259" key="1">
    <source>
        <dbReference type="Pfam" id="PF07561"/>
    </source>
</evidence>
<feature type="domain" description="DUF1540" evidence="1">
    <location>
        <begin position="5"/>
        <end position="48"/>
    </location>
</feature>
<dbReference type="EMBL" id="JAJNBZ010000040">
    <property type="protein sequence ID" value="MCE5173088.1"/>
    <property type="molecule type" value="Genomic_DNA"/>
</dbReference>
<proteinExistence type="predicted"/>
<dbReference type="Proteomes" id="UP001199916">
    <property type="component" value="Unassembled WGS sequence"/>
</dbReference>
<dbReference type="Pfam" id="PF07561">
    <property type="entry name" value="DUF1540"/>
    <property type="match status" value="1"/>
</dbReference>
<evidence type="ECO:0000313" key="3">
    <source>
        <dbReference type="Proteomes" id="UP001199916"/>
    </source>
</evidence>
<gene>
    <name evidence="2" type="ORF">LQV63_27880</name>
</gene>
<dbReference type="RefSeq" id="WP_019424446.1">
    <property type="nucleotide sequence ID" value="NZ_JAJNBZ010000040.1"/>
</dbReference>
<dbReference type="InterPro" id="IPR011437">
    <property type="entry name" value="DUF1540"/>
</dbReference>
<reference evidence="2 3" key="1">
    <citation type="submission" date="2021-11" db="EMBL/GenBank/DDBJ databases">
        <title>Draft genome sequence of Paenibacillus profundus YoMME, a new Gram-positive bacteria with exoelectrogenic properties.</title>
        <authorList>
            <person name="Hubenova Y."/>
            <person name="Hubenova E."/>
            <person name="Manasiev Y."/>
            <person name="Peykov S."/>
            <person name="Mitov M."/>
        </authorList>
    </citation>
    <scope>NUCLEOTIDE SEQUENCE [LARGE SCALE GENOMIC DNA]</scope>
    <source>
        <strain evidence="2 3">YoMME</strain>
    </source>
</reference>
<organism evidence="2 3">
    <name type="scientific">Paenibacillus profundus</name>
    <dbReference type="NCBI Taxonomy" id="1173085"/>
    <lineage>
        <taxon>Bacteria</taxon>
        <taxon>Bacillati</taxon>
        <taxon>Bacillota</taxon>
        <taxon>Bacilli</taxon>
        <taxon>Bacillales</taxon>
        <taxon>Paenibacillaceae</taxon>
        <taxon>Paenibacillus</taxon>
    </lineage>
</organism>
<evidence type="ECO:0000313" key="2">
    <source>
        <dbReference type="EMBL" id="MCE5173088.1"/>
    </source>
</evidence>
<comment type="caution">
    <text evidence="2">The sequence shown here is derived from an EMBL/GenBank/DDBJ whole genome shotgun (WGS) entry which is preliminary data.</text>
</comment>
<protein>
    <submittedName>
        <fullName evidence="2">DUF1540 domain-containing protein</fullName>
    </submittedName>
</protein>